<feature type="transmembrane region" description="Helical" evidence="8">
    <location>
        <begin position="129"/>
        <end position="158"/>
    </location>
</feature>
<dbReference type="AlphaFoldDB" id="A0A9X2CQ13"/>
<reference evidence="9" key="1">
    <citation type="submission" date="2022-02" db="EMBL/GenBank/DDBJ databases">
        <title>Halalkalibacter sp. nov. isolated from Lonar Lake, India.</title>
        <authorList>
            <person name="Joshi A."/>
            <person name="Thite S."/>
            <person name="Lodha T."/>
        </authorList>
    </citation>
    <scope>NUCLEOTIDE SEQUENCE</scope>
    <source>
        <strain evidence="9">MEB205</strain>
    </source>
</reference>
<dbReference type="InterPro" id="IPR002781">
    <property type="entry name" value="TM_pro_TauE-like"/>
</dbReference>
<keyword evidence="6 8" id="KW-1133">Transmembrane helix</keyword>
<keyword evidence="4 8" id="KW-1003">Cell membrane</keyword>
<evidence type="ECO:0000256" key="8">
    <source>
        <dbReference type="RuleBase" id="RU363041"/>
    </source>
</evidence>
<dbReference type="Proteomes" id="UP001139150">
    <property type="component" value="Unassembled WGS sequence"/>
</dbReference>
<evidence type="ECO:0000256" key="7">
    <source>
        <dbReference type="ARBA" id="ARBA00023136"/>
    </source>
</evidence>
<evidence type="ECO:0000256" key="1">
    <source>
        <dbReference type="ARBA" id="ARBA00004651"/>
    </source>
</evidence>
<evidence type="ECO:0000256" key="3">
    <source>
        <dbReference type="ARBA" id="ARBA00022448"/>
    </source>
</evidence>
<evidence type="ECO:0000313" key="10">
    <source>
        <dbReference type="Proteomes" id="UP001139150"/>
    </source>
</evidence>
<keyword evidence="3" id="KW-0813">Transport</keyword>
<dbReference type="PANTHER" id="PTHR30269:SF37">
    <property type="entry name" value="MEMBRANE TRANSPORTER PROTEIN"/>
    <property type="match status" value="1"/>
</dbReference>
<feature type="transmembrane region" description="Helical" evidence="8">
    <location>
        <begin position="165"/>
        <end position="184"/>
    </location>
</feature>
<dbReference type="Pfam" id="PF01925">
    <property type="entry name" value="TauE"/>
    <property type="match status" value="1"/>
</dbReference>
<keyword evidence="10" id="KW-1185">Reference proteome</keyword>
<evidence type="ECO:0000256" key="4">
    <source>
        <dbReference type="ARBA" id="ARBA00022475"/>
    </source>
</evidence>
<gene>
    <name evidence="9" type="ORF">MF646_06895</name>
</gene>
<feature type="transmembrane region" description="Helical" evidence="8">
    <location>
        <begin position="6"/>
        <end position="33"/>
    </location>
</feature>
<dbReference type="RefSeq" id="WP_250095755.1">
    <property type="nucleotide sequence ID" value="NZ_JAKRYL010000005.1"/>
</dbReference>
<keyword evidence="7 8" id="KW-0472">Membrane</keyword>
<comment type="similarity">
    <text evidence="2 8">Belongs to the 4-toluene sulfonate uptake permease (TSUP) (TC 2.A.102) family.</text>
</comment>
<dbReference type="GO" id="GO:0005886">
    <property type="term" value="C:plasma membrane"/>
    <property type="evidence" value="ECO:0007669"/>
    <property type="project" value="UniProtKB-SubCell"/>
</dbReference>
<feature type="transmembrane region" description="Helical" evidence="8">
    <location>
        <begin position="45"/>
        <end position="63"/>
    </location>
</feature>
<comment type="caution">
    <text evidence="9">The sequence shown here is derived from an EMBL/GenBank/DDBJ whole genome shotgun (WGS) entry which is preliminary data.</text>
</comment>
<organism evidence="9 10">
    <name type="scientific">Halalkalibacter alkaliphilus</name>
    <dbReference type="NCBI Taxonomy" id="2917993"/>
    <lineage>
        <taxon>Bacteria</taxon>
        <taxon>Bacillati</taxon>
        <taxon>Bacillota</taxon>
        <taxon>Bacilli</taxon>
        <taxon>Bacillales</taxon>
        <taxon>Bacillaceae</taxon>
        <taxon>Halalkalibacter</taxon>
    </lineage>
</organism>
<dbReference type="PANTHER" id="PTHR30269">
    <property type="entry name" value="TRANSMEMBRANE PROTEIN YFCA"/>
    <property type="match status" value="1"/>
</dbReference>
<dbReference type="EMBL" id="JAKRYL010000005">
    <property type="protein sequence ID" value="MCL7746847.1"/>
    <property type="molecule type" value="Genomic_DNA"/>
</dbReference>
<proteinExistence type="inferred from homology"/>
<evidence type="ECO:0000313" key="9">
    <source>
        <dbReference type="EMBL" id="MCL7746847.1"/>
    </source>
</evidence>
<feature type="transmembrane region" description="Helical" evidence="8">
    <location>
        <begin position="69"/>
        <end position="89"/>
    </location>
</feature>
<feature type="transmembrane region" description="Helical" evidence="8">
    <location>
        <begin position="96"/>
        <end position="114"/>
    </location>
</feature>
<evidence type="ECO:0000256" key="5">
    <source>
        <dbReference type="ARBA" id="ARBA00022692"/>
    </source>
</evidence>
<protein>
    <recommendedName>
        <fullName evidence="8">Probable membrane transporter protein</fullName>
    </recommendedName>
</protein>
<name>A0A9X2CQ13_9BACI</name>
<accession>A0A9X2CQ13</accession>
<feature type="transmembrane region" description="Helical" evidence="8">
    <location>
        <begin position="196"/>
        <end position="217"/>
    </location>
</feature>
<evidence type="ECO:0000256" key="6">
    <source>
        <dbReference type="ARBA" id="ARBA00022989"/>
    </source>
</evidence>
<keyword evidence="5 8" id="KW-0812">Transmembrane</keyword>
<evidence type="ECO:0000256" key="2">
    <source>
        <dbReference type="ARBA" id="ARBA00009142"/>
    </source>
</evidence>
<sequence length="247" mass="26586">MILELAIIFLILLFGSFIQGVSGFGFGLIAMGFLPLMFTVKESTLLVVSLALVLSVSIALQLFKHIQWRSLLVILSAALVGRVGGFFVLHHYGELDILKVFLGVFLLCVVVYLFKSKPPNPDKKVNGTWLPIILGLGGGLIGGVFAVGGPFFVFYFLLLFHNNKYAYSANLQVTFVVTAIMTVTLHGVSGDFSLDFLGYFLVGLVSVLVGSRLGVALFAKLSQQNIKKIAAIVVALAAANLMVTALL</sequence>
<dbReference type="InterPro" id="IPR052017">
    <property type="entry name" value="TSUP"/>
</dbReference>
<feature type="transmembrane region" description="Helical" evidence="8">
    <location>
        <begin position="229"/>
        <end position="246"/>
    </location>
</feature>
<comment type="subcellular location">
    <subcellularLocation>
        <location evidence="1 8">Cell membrane</location>
        <topology evidence="1 8">Multi-pass membrane protein</topology>
    </subcellularLocation>
</comment>